<gene>
    <name evidence="10" type="ORF">OCBIM_22033943mg</name>
</gene>
<comment type="similarity">
    <text evidence="4 9">Belongs to the inositol monophosphatase superfamily.</text>
</comment>
<evidence type="ECO:0000256" key="5">
    <source>
        <dbReference type="ARBA" id="ARBA00022723"/>
    </source>
</evidence>
<dbReference type="FunFam" id="3.40.190.80:FF:000002">
    <property type="entry name" value="Inositol-1-monophosphatase"/>
    <property type="match status" value="1"/>
</dbReference>
<dbReference type="PROSITE" id="PS00630">
    <property type="entry name" value="IMP_2"/>
    <property type="match status" value="1"/>
</dbReference>
<dbReference type="PRINTS" id="PR00377">
    <property type="entry name" value="IMPHPHTASES"/>
</dbReference>
<comment type="catalytic activity">
    <reaction evidence="1 9">
        <text>a myo-inositol phosphate + H2O = myo-inositol + phosphate</text>
        <dbReference type="Rhea" id="RHEA:24056"/>
        <dbReference type="ChEBI" id="CHEBI:15377"/>
        <dbReference type="ChEBI" id="CHEBI:17268"/>
        <dbReference type="ChEBI" id="CHEBI:43474"/>
        <dbReference type="ChEBI" id="CHEBI:84139"/>
        <dbReference type="EC" id="3.1.3.25"/>
    </reaction>
</comment>
<comment type="cofactor">
    <cofactor evidence="2 8 9">
        <name>Mg(2+)</name>
        <dbReference type="ChEBI" id="CHEBI:18420"/>
    </cofactor>
</comment>
<sequence>MAVVVDCQVGETPEILFESLNDSVGWEMNESIDDIFVFTLELTKKAGKMVRRAFNKRKCINTKQTGQDLVTETDEAVERMLISTLKTRFPTHRFIGEESIAGGKKCELTERPTWIIDPIDGTNNFIVMGIVYNPIQEKLYSAKKGQGAYCNSEEISVSGQTELKKALVFSEFGSHREPKKLEIKFGNMYNIIMKSHGIRAQGSAALDLCGVACGQADAFVEYGIHVWDIAAGILIATEAGATVMDPNNGGKLDMMNRRILCASSRSLAHQLRSQIKSQEFIPD</sequence>
<dbReference type="UniPathway" id="UPA00823">
    <property type="reaction ID" value="UER00788"/>
</dbReference>
<dbReference type="SUPFAM" id="SSF56655">
    <property type="entry name" value="Carbohydrate phosphatase"/>
    <property type="match status" value="1"/>
</dbReference>
<proteinExistence type="inferred from homology"/>
<evidence type="ECO:0000256" key="9">
    <source>
        <dbReference type="RuleBase" id="RU364068"/>
    </source>
</evidence>
<dbReference type="InterPro" id="IPR020552">
    <property type="entry name" value="Inositol_monoPase_Li-sen"/>
</dbReference>
<dbReference type="PANTHER" id="PTHR20854:SF4">
    <property type="entry name" value="INOSITOL-1-MONOPHOSPHATASE-RELATED"/>
    <property type="match status" value="1"/>
</dbReference>
<evidence type="ECO:0000256" key="3">
    <source>
        <dbReference type="ARBA" id="ARBA00005152"/>
    </source>
</evidence>
<dbReference type="STRING" id="37653.A0A0L8GGH6"/>
<evidence type="ECO:0000256" key="7">
    <source>
        <dbReference type="ARBA" id="ARBA00022842"/>
    </source>
</evidence>
<dbReference type="PRINTS" id="PR00378">
    <property type="entry name" value="LIIMPHPHTASE"/>
</dbReference>
<evidence type="ECO:0000256" key="1">
    <source>
        <dbReference type="ARBA" id="ARBA00001033"/>
    </source>
</evidence>
<evidence type="ECO:0000313" key="10">
    <source>
        <dbReference type="EMBL" id="KOF75969.1"/>
    </source>
</evidence>
<dbReference type="OMA" id="ERGLHPW"/>
<dbReference type="Pfam" id="PF00459">
    <property type="entry name" value="Inositol_P"/>
    <property type="match status" value="1"/>
</dbReference>
<keyword evidence="7 8" id="KW-0460">Magnesium</keyword>
<dbReference type="CDD" id="cd01639">
    <property type="entry name" value="IMPase"/>
    <property type="match status" value="1"/>
</dbReference>
<dbReference type="EC" id="3.1.3.25" evidence="9"/>
<comment type="pathway">
    <text evidence="3 9">Polyol metabolism; myo-inositol biosynthesis; myo-inositol from D-glucose 6-phosphate: step 2/2.</text>
</comment>
<evidence type="ECO:0000256" key="8">
    <source>
        <dbReference type="PIRSR" id="PIRSR600760-2"/>
    </source>
</evidence>
<feature type="binding site" evidence="8">
    <location>
        <position position="228"/>
    </location>
    <ligand>
        <name>Mg(2+)</name>
        <dbReference type="ChEBI" id="CHEBI:18420"/>
        <label>1</label>
        <note>catalytic</note>
    </ligand>
</feature>
<name>A0A0L8GGH6_OCTBM</name>
<feature type="binding site" evidence="8">
    <location>
        <position position="97"/>
    </location>
    <ligand>
        <name>Mg(2+)</name>
        <dbReference type="ChEBI" id="CHEBI:18420"/>
        <label>1</label>
        <note>catalytic</note>
    </ligand>
</feature>
<protein>
    <recommendedName>
        <fullName evidence="9">Inositol-1-monophosphatase</fullName>
        <ecNumber evidence="9">3.1.3.25</ecNumber>
    </recommendedName>
</protein>
<dbReference type="InterPro" id="IPR033942">
    <property type="entry name" value="IMPase"/>
</dbReference>
<dbReference type="OrthoDB" id="10254945at2759"/>
<dbReference type="InterPro" id="IPR000760">
    <property type="entry name" value="Inositol_monophosphatase-like"/>
</dbReference>
<dbReference type="Gene3D" id="3.40.190.80">
    <property type="match status" value="1"/>
</dbReference>
<evidence type="ECO:0000256" key="4">
    <source>
        <dbReference type="ARBA" id="ARBA00009759"/>
    </source>
</evidence>
<keyword evidence="6 9" id="KW-0378">Hydrolase</keyword>
<dbReference type="GO" id="GO:0008934">
    <property type="term" value="F:inositol monophosphate 1-phosphatase activity"/>
    <property type="evidence" value="ECO:0007669"/>
    <property type="project" value="InterPro"/>
</dbReference>
<feature type="binding site" evidence="8">
    <location>
        <position position="120"/>
    </location>
    <ligand>
        <name>Mg(2+)</name>
        <dbReference type="ChEBI" id="CHEBI:18420"/>
        <label>1</label>
        <note>catalytic</note>
    </ligand>
</feature>
<reference evidence="10" key="1">
    <citation type="submission" date="2015-07" db="EMBL/GenBank/DDBJ databases">
        <title>MeaNS - Measles Nucleotide Surveillance Program.</title>
        <authorList>
            <person name="Tran T."/>
            <person name="Druce J."/>
        </authorList>
    </citation>
    <scope>NUCLEOTIDE SEQUENCE</scope>
    <source>
        <strain evidence="10">UCB-OBI-ISO-001</strain>
        <tissue evidence="10">Gonad</tissue>
    </source>
</reference>
<dbReference type="GO" id="GO:0006021">
    <property type="term" value="P:inositol biosynthetic process"/>
    <property type="evidence" value="ECO:0007669"/>
    <property type="project" value="UniProtKB-UniPathway"/>
</dbReference>
<evidence type="ECO:0000256" key="6">
    <source>
        <dbReference type="ARBA" id="ARBA00022801"/>
    </source>
</evidence>
<dbReference type="PANTHER" id="PTHR20854">
    <property type="entry name" value="INOSITOL MONOPHOSPHATASE"/>
    <property type="match status" value="1"/>
</dbReference>
<feature type="binding site" evidence="8">
    <location>
        <position position="117"/>
    </location>
    <ligand>
        <name>Mg(2+)</name>
        <dbReference type="ChEBI" id="CHEBI:18420"/>
        <label>1</label>
        <note>catalytic</note>
    </ligand>
</feature>
<accession>A0A0L8GGH6</accession>
<keyword evidence="5 8" id="KW-0479">Metal-binding</keyword>
<organism evidence="10">
    <name type="scientific">Octopus bimaculoides</name>
    <name type="common">California two-spotted octopus</name>
    <dbReference type="NCBI Taxonomy" id="37653"/>
    <lineage>
        <taxon>Eukaryota</taxon>
        <taxon>Metazoa</taxon>
        <taxon>Spiralia</taxon>
        <taxon>Lophotrochozoa</taxon>
        <taxon>Mollusca</taxon>
        <taxon>Cephalopoda</taxon>
        <taxon>Coleoidea</taxon>
        <taxon>Octopodiformes</taxon>
        <taxon>Octopoda</taxon>
        <taxon>Incirrata</taxon>
        <taxon>Octopodidae</taxon>
        <taxon>Octopus</taxon>
    </lineage>
</organism>
<dbReference type="GO" id="GO:0046872">
    <property type="term" value="F:metal ion binding"/>
    <property type="evidence" value="ECO:0007669"/>
    <property type="project" value="UniProtKB-KW"/>
</dbReference>
<feature type="binding site" evidence="8">
    <location>
        <position position="119"/>
    </location>
    <ligand>
        <name>Mg(2+)</name>
        <dbReference type="ChEBI" id="CHEBI:18420"/>
        <label>1</label>
        <note>catalytic</note>
    </ligand>
</feature>
<dbReference type="InterPro" id="IPR020550">
    <property type="entry name" value="Inositol_monophosphatase_CS"/>
</dbReference>
<dbReference type="Gene3D" id="3.30.540.10">
    <property type="entry name" value="Fructose-1,6-Bisphosphatase, subunit A, domain 1"/>
    <property type="match status" value="2"/>
</dbReference>
<evidence type="ECO:0000256" key="2">
    <source>
        <dbReference type="ARBA" id="ARBA00001946"/>
    </source>
</evidence>
<dbReference type="AlphaFoldDB" id="A0A0L8GGH6"/>
<dbReference type="GO" id="GO:0046854">
    <property type="term" value="P:phosphatidylinositol phosphate biosynthetic process"/>
    <property type="evidence" value="ECO:0007669"/>
    <property type="project" value="InterPro"/>
</dbReference>
<dbReference type="GO" id="GO:0007165">
    <property type="term" value="P:signal transduction"/>
    <property type="evidence" value="ECO:0007669"/>
    <property type="project" value="TreeGrafter"/>
</dbReference>
<dbReference type="EMBL" id="KQ421910">
    <property type="protein sequence ID" value="KOF75969.1"/>
    <property type="molecule type" value="Genomic_DNA"/>
</dbReference>